<organism evidence="1 2">
    <name type="scientific">Linum trigynum</name>
    <dbReference type="NCBI Taxonomy" id="586398"/>
    <lineage>
        <taxon>Eukaryota</taxon>
        <taxon>Viridiplantae</taxon>
        <taxon>Streptophyta</taxon>
        <taxon>Embryophyta</taxon>
        <taxon>Tracheophyta</taxon>
        <taxon>Spermatophyta</taxon>
        <taxon>Magnoliopsida</taxon>
        <taxon>eudicotyledons</taxon>
        <taxon>Gunneridae</taxon>
        <taxon>Pentapetalae</taxon>
        <taxon>rosids</taxon>
        <taxon>fabids</taxon>
        <taxon>Malpighiales</taxon>
        <taxon>Linaceae</taxon>
        <taxon>Linum</taxon>
    </lineage>
</organism>
<dbReference type="EMBL" id="OZ034820">
    <property type="protein sequence ID" value="CAL1400786.1"/>
    <property type="molecule type" value="Genomic_DNA"/>
</dbReference>
<proteinExistence type="predicted"/>
<protein>
    <submittedName>
        <fullName evidence="1">Uncharacterized protein</fullName>
    </submittedName>
</protein>
<evidence type="ECO:0000313" key="2">
    <source>
        <dbReference type="Proteomes" id="UP001497516"/>
    </source>
</evidence>
<dbReference type="AlphaFoldDB" id="A0AAV2FR31"/>
<keyword evidence="2" id="KW-1185">Reference proteome</keyword>
<accession>A0AAV2FR31</accession>
<gene>
    <name evidence="1" type="ORF">LTRI10_LOCUS40889</name>
</gene>
<evidence type="ECO:0000313" key="1">
    <source>
        <dbReference type="EMBL" id="CAL1400786.1"/>
    </source>
</evidence>
<reference evidence="1 2" key="1">
    <citation type="submission" date="2024-04" db="EMBL/GenBank/DDBJ databases">
        <authorList>
            <person name="Fracassetti M."/>
        </authorList>
    </citation>
    <scope>NUCLEOTIDE SEQUENCE [LARGE SCALE GENOMIC DNA]</scope>
</reference>
<sequence length="69" mass="7473">MNFTRHTLYFSFVYKVNSLAYSTTCLPPISGGGGNHSAAGVKQLALDVTFPCEDVTAKVHYDAFEASIL</sequence>
<dbReference type="Proteomes" id="UP001497516">
    <property type="component" value="Chromosome 7"/>
</dbReference>
<name>A0AAV2FR31_9ROSI</name>